<dbReference type="InterPro" id="IPR007263">
    <property type="entry name" value="DCC1-like"/>
</dbReference>
<dbReference type="InterPro" id="IPR052927">
    <property type="entry name" value="DCC_oxidoreductase"/>
</dbReference>
<keyword evidence="2" id="KW-1185">Reference proteome</keyword>
<dbReference type="OrthoDB" id="9785438at2"/>
<dbReference type="Proteomes" id="UP000265341">
    <property type="component" value="Unassembled WGS sequence"/>
</dbReference>
<protein>
    <recommendedName>
        <fullName evidence="3">Thiol-disulfide oxidoreductase DCC</fullName>
    </recommendedName>
</protein>
<comment type="caution">
    <text evidence="1">The sequence shown here is derived from an EMBL/GenBank/DDBJ whole genome shotgun (WGS) entry which is preliminary data.</text>
</comment>
<dbReference type="PANTHER" id="PTHR33639:SF2">
    <property type="entry name" value="DUF393 DOMAIN-CONTAINING PROTEIN"/>
    <property type="match status" value="1"/>
</dbReference>
<dbReference type="AlphaFoldDB" id="A0A399EHT0"/>
<dbReference type="EMBL" id="QWLA01000086">
    <property type="protein sequence ID" value="RIH83053.1"/>
    <property type="molecule type" value="Genomic_DNA"/>
</dbReference>
<dbReference type="GO" id="GO:0015035">
    <property type="term" value="F:protein-disulfide reductase activity"/>
    <property type="evidence" value="ECO:0007669"/>
    <property type="project" value="InterPro"/>
</dbReference>
<accession>A0A399EHT0</accession>
<dbReference type="PANTHER" id="PTHR33639">
    <property type="entry name" value="THIOL-DISULFIDE OXIDOREDUCTASE DCC"/>
    <property type="match status" value="1"/>
</dbReference>
<sequence length="132" mass="15337">METIVLFDGVCNLCNGTVRFIVRRDPQGHFRFAPQQSEAGRGLLRKHGLLEASGMSESIVVLEGERVYLESDAALRILYRLGGAWRLICALWVIPKPLRDRVYRFVARNRYRLFGRLEQCMTPTPELRRRFL</sequence>
<evidence type="ECO:0008006" key="3">
    <source>
        <dbReference type="Google" id="ProtNLM"/>
    </source>
</evidence>
<proteinExistence type="predicted"/>
<name>A0A399EHT0_9DEIN</name>
<evidence type="ECO:0000313" key="1">
    <source>
        <dbReference type="EMBL" id="RIH83053.1"/>
    </source>
</evidence>
<reference evidence="1 2" key="1">
    <citation type="submission" date="2018-08" db="EMBL/GenBank/DDBJ databases">
        <title>Meiothermus roseus NBRC 110900 genome sequencing project.</title>
        <authorList>
            <person name="Da Costa M.S."/>
            <person name="Albuquerque L."/>
            <person name="Raposo P."/>
            <person name="Froufe H.J.C."/>
            <person name="Barroso C.S."/>
            <person name="Egas C."/>
        </authorList>
    </citation>
    <scope>NUCLEOTIDE SEQUENCE [LARGE SCALE GENOMIC DNA]</scope>
    <source>
        <strain evidence="1 2">NBRC 110900</strain>
    </source>
</reference>
<organism evidence="1 2">
    <name type="scientific">Calidithermus roseus</name>
    <dbReference type="NCBI Taxonomy" id="1644118"/>
    <lineage>
        <taxon>Bacteria</taxon>
        <taxon>Thermotogati</taxon>
        <taxon>Deinococcota</taxon>
        <taxon>Deinococci</taxon>
        <taxon>Thermales</taxon>
        <taxon>Thermaceae</taxon>
        <taxon>Calidithermus</taxon>
    </lineage>
</organism>
<dbReference type="RefSeq" id="WP_119279983.1">
    <property type="nucleotide sequence ID" value="NZ_QWLA01000086.1"/>
</dbReference>
<evidence type="ECO:0000313" key="2">
    <source>
        <dbReference type="Proteomes" id="UP000265341"/>
    </source>
</evidence>
<dbReference type="Pfam" id="PF04134">
    <property type="entry name" value="DCC1-like"/>
    <property type="match status" value="1"/>
</dbReference>
<gene>
    <name evidence="1" type="ORF">Mrose_03182</name>
</gene>